<keyword evidence="4" id="KW-1185">Reference proteome</keyword>
<feature type="compositionally biased region" description="Polar residues" evidence="2">
    <location>
        <begin position="218"/>
        <end position="230"/>
    </location>
</feature>
<evidence type="ECO:0000313" key="3">
    <source>
        <dbReference type="EMBL" id="RFN45130.1"/>
    </source>
</evidence>
<feature type="compositionally biased region" description="Acidic residues" evidence="2">
    <location>
        <begin position="26"/>
        <end position="50"/>
    </location>
</feature>
<feature type="region of interest" description="Disordered" evidence="2">
    <location>
        <begin position="185"/>
        <end position="319"/>
    </location>
</feature>
<protein>
    <submittedName>
        <fullName evidence="3">Uncharacterized protein</fullName>
    </submittedName>
</protein>
<sequence length="712" mass="80835">MDREEGERTDANRALRPRNQAKVEAQDEAESETESGPEEEVESQDEFEDEPGTKPGRKPPAKPNKWSDESLIELLAYVEWCVESGKDFLSEEAPSLSHDLGRSRKQIYNKVYEMWKRHKKPGYGDKKHTHVYVVGIKCLRLDPEVIIGVRNRVHEIRSTKESSALPTQPTQTPRRLVTIKVRPSPTKLHQVGNAGDATIGDSQEEEELEIPDSPAHTVATTGSSHGTIDVSNDAALNDTHDPGHNLDLDTETAQGATVDANPQAPSSPLTPGDPDREEGGGFDALHSQSKWLHKEPRRFSFTTPTRDQSGHTSETTQMDNCRQDLDNSIHAQHGMVGSVLDYSPKSLRLDLLEEKRKRSLCEEEIRTQRERIAELEGELKSLQRCKPDANVRHNLEQHLAATRAMIGENKSRHRKTEELTLRDIGRRILALSNAIRDFGLTNEEISDELPWLESSFGPSVQSWAIRTFGRNIRLCIYSVFNREFRKEGLLRGLVAAAVNELIFEPVFPHIFNVHSQDTNFYRKYIVVQHGTEDLHHADRHVLKELARDKQTAMIEPTANNLADRISKNLEGLLSTKEDQPPQQQDLDGDFDMLYTESDLDTTTLHLRSVLSQALALKLDLTMHMNRLRFFFFKPNDLWDARNMKLDDPSFRPDEGSSINACISPAIYVAPKREINRDEAILEFDTRFNTYFLEATEEEVKTLELVSQAIVLI</sequence>
<feature type="compositionally biased region" description="Polar residues" evidence="2">
    <location>
        <begin position="300"/>
        <end position="319"/>
    </location>
</feature>
<accession>A0A395MBD7</accession>
<evidence type="ECO:0000256" key="1">
    <source>
        <dbReference type="SAM" id="Coils"/>
    </source>
</evidence>
<dbReference type="AlphaFoldDB" id="A0A395MBD7"/>
<feature type="compositionally biased region" description="Basic and acidic residues" evidence="2">
    <location>
        <begin position="238"/>
        <end position="247"/>
    </location>
</feature>
<dbReference type="EMBL" id="PXXK01000371">
    <property type="protein sequence ID" value="RFN45130.1"/>
    <property type="molecule type" value="Genomic_DNA"/>
</dbReference>
<dbReference type="Proteomes" id="UP000265631">
    <property type="component" value="Unassembled WGS sequence"/>
</dbReference>
<feature type="compositionally biased region" description="Basic and acidic residues" evidence="2">
    <location>
        <begin position="1"/>
        <end position="13"/>
    </location>
</feature>
<evidence type="ECO:0000256" key="2">
    <source>
        <dbReference type="SAM" id="MobiDB-lite"/>
    </source>
</evidence>
<reference evidence="3 4" key="1">
    <citation type="journal article" date="2018" name="PLoS Pathog.">
        <title>Evolution of structural diversity of trichothecenes, a family of toxins produced by plant pathogenic and entomopathogenic fungi.</title>
        <authorList>
            <person name="Proctor R.H."/>
            <person name="McCormick S.P."/>
            <person name="Kim H.S."/>
            <person name="Cardoza R.E."/>
            <person name="Stanley A.M."/>
            <person name="Lindo L."/>
            <person name="Kelly A."/>
            <person name="Brown D.W."/>
            <person name="Lee T."/>
            <person name="Vaughan M.M."/>
            <person name="Alexander N.J."/>
            <person name="Busman M."/>
            <person name="Gutierrez S."/>
        </authorList>
    </citation>
    <scope>NUCLEOTIDE SEQUENCE [LARGE SCALE GENOMIC DNA]</scope>
    <source>
        <strain evidence="3 4">NRRL 13405</strain>
    </source>
</reference>
<feature type="region of interest" description="Disordered" evidence="2">
    <location>
        <begin position="1"/>
        <end position="65"/>
    </location>
</feature>
<name>A0A395MBD7_9HYPO</name>
<gene>
    <name evidence="3" type="ORF">FIE12Z_10627</name>
</gene>
<comment type="caution">
    <text evidence="3">The sequence shown here is derived from an EMBL/GenBank/DDBJ whole genome shotgun (WGS) entry which is preliminary data.</text>
</comment>
<keyword evidence="1" id="KW-0175">Coiled coil</keyword>
<evidence type="ECO:0000313" key="4">
    <source>
        <dbReference type="Proteomes" id="UP000265631"/>
    </source>
</evidence>
<feature type="coiled-coil region" evidence="1">
    <location>
        <begin position="358"/>
        <end position="385"/>
    </location>
</feature>
<proteinExistence type="predicted"/>
<organism evidence="3 4">
    <name type="scientific">Fusarium flagelliforme</name>
    <dbReference type="NCBI Taxonomy" id="2675880"/>
    <lineage>
        <taxon>Eukaryota</taxon>
        <taxon>Fungi</taxon>
        <taxon>Dikarya</taxon>
        <taxon>Ascomycota</taxon>
        <taxon>Pezizomycotina</taxon>
        <taxon>Sordariomycetes</taxon>
        <taxon>Hypocreomycetidae</taxon>
        <taxon>Hypocreales</taxon>
        <taxon>Nectriaceae</taxon>
        <taxon>Fusarium</taxon>
        <taxon>Fusarium incarnatum-equiseti species complex</taxon>
    </lineage>
</organism>